<evidence type="ECO:0000256" key="1">
    <source>
        <dbReference type="SAM" id="MobiDB-lite"/>
    </source>
</evidence>
<protein>
    <submittedName>
        <fullName evidence="2">Uncharacterized protein</fullName>
    </submittedName>
</protein>
<gene>
    <name evidence="2" type="ORF">GCM10010937_16150</name>
</gene>
<proteinExistence type="predicted"/>
<dbReference type="EMBL" id="BSNT01000057">
    <property type="protein sequence ID" value="GLQ59812.1"/>
    <property type="molecule type" value="Genomic_DNA"/>
</dbReference>
<keyword evidence="3" id="KW-1185">Reference proteome</keyword>
<dbReference type="Proteomes" id="UP001156613">
    <property type="component" value="Unassembled WGS sequence"/>
</dbReference>
<feature type="region of interest" description="Disordered" evidence="1">
    <location>
        <begin position="1"/>
        <end position="21"/>
    </location>
</feature>
<reference evidence="3" key="1">
    <citation type="journal article" date="2019" name="Int. J. Syst. Evol. Microbiol.">
        <title>The Global Catalogue of Microorganisms (GCM) 10K type strain sequencing project: providing services to taxonomists for standard genome sequencing and annotation.</title>
        <authorList>
            <consortium name="The Broad Institute Genomics Platform"/>
            <consortium name="The Broad Institute Genome Sequencing Center for Infectious Disease"/>
            <person name="Wu L."/>
            <person name="Ma J."/>
        </authorList>
    </citation>
    <scope>NUCLEOTIDE SEQUENCE [LARGE SCALE GENOMIC DNA]</scope>
    <source>
        <strain evidence="3">NBRC 3271</strain>
    </source>
</reference>
<name>A0ABQ5WIX2_GLUJA</name>
<evidence type="ECO:0000313" key="3">
    <source>
        <dbReference type="Proteomes" id="UP001156613"/>
    </source>
</evidence>
<sequence>MRAAQYDHGMLPVRQENDGGRVAVSPHAQGLDRMELPVCDGKDRDCSAFPVSNEYPFLVR</sequence>
<comment type="caution">
    <text evidence="2">The sequence shown here is derived from an EMBL/GenBank/DDBJ whole genome shotgun (WGS) entry which is preliminary data.</text>
</comment>
<accession>A0ABQ5WIX2</accession>
<organism evidence="2 3">
    <name type="scientific">Gluconobacter japonicus</name>
    <dbReference type="NCBI Taxonomy" id="376620"/>
    <lineage>
        <taxon>Bacteria</taxon>
        <taxon>Pseudomonadati</taxon>
        <taxon>Pseudomonadota</taxon>
        <taxon>Alphaproteobacteria</taxon>
        <taxon>Acetobacterales</taxon>
        <taxon>Acetobacteraceae</taxon>
        <taxon>Gluconobacter</taxon>
    </lineage>
</organism>
<evidence type="ECO:0000313" key="2">
    <source>
        <dbReference type="EMBL" id="GLQ59812.1"/>
    </source>
</evidence>